<feature type="transmembrane region" description="Helical" evidence="1">
    <location>
        <begin position="101"/>
        <end position="120"/>
    </location>
</feature>
<comment type="caution">
    <text evidence="2">The sequence shown here is derived from an EMBL/GenBank/DDBJ whole genome shotgun (WGS) entry which is preliminary data.</text>
</comment>
<keyword evidence="1" id="KW-0472">Membrane</keyword>
<organism evidence="2 3">
    <name type="scientific">Sphaerotilus montanus</name>
    <dbReference type="NCBI Taxonomy" id="522889"/>
    <lineage>
        <taxon>Bacteria</taxon>
        <taxon>Pseudomonadati</taxon>
        <taxon>Pseudomonadota</taxon>
        <taxon>Betaproteobacteria</taxon>
        <taxon>Burkholderiales</taxon>
        <taxon>Sphaerotilaceae</taxon>
        <taxon>Sphaerotilus</taxon>
    </lineage>
</organism>
<keyword evidence="3" id="KW-1185">Reference proteome</keyword>
<evidence type="ECO:0000256" key="1">
    <source>
        <dbReference type="SAM" id="Phobius"/>
    </source>
</evidence>
<dbReference type="RefSeq" id="WP_179634616.1">
    <property type="nucleotide sequence ID" value="NZ_JACCFH010000001.1"/>
</dbReference>
<sequence length="152" mass="16372">MSEEVQPCRIEPPLSALLFLGLSMASFDSPDGILWQQPLPWLLLGIAVGLWRAQGWARMLAMGVLTGLLAAMAWPGGADFPPVRALLLDPWTAAGLERHTGLHPTVGGALVASVLLLWLMSPPVRRAFALSDLDAVRASLPPLPDRDVKDDH</sequence>
<protein>
    <submittedName>
        <fullName evidence="2">Uncharacterized protein</fullName>
    </submittedName>
</protein>
<feature type="transmembrane region" description="Helical" evidence="1">
    <location>
        <begin position="60"/>
        <end position="81"/>
    </location>
</feature>
<dbReference type="AlphaFoldDB" id="A0A7Y9U6D5"/>
<accession>A0A7Y9U6D5</accession>
<reference evidence="2 3" key="1">
    <citation type="submission" date="2020-07" db="EMBL/GenBank/DDBJ databases">
        <title>Genomic Encyclopedia of Archaeal and Bacterial Type Strains, Phase II (KMG-II): from individual species to whole genera.</title>
        <authorList>
            <person name="Goeker M."/>
        </authorList>
    </citation>
    <scope>NUCLEOTIDE SEQUENCE [LARGE SCALE GENOMIC DNA]</scope>
    <source>
        <strain evidence="2 3">DSM 21226</strain>
    </source>
</reference>
<keyword evidence="1" id="KW-0812">Transmembrane</keyword>
<dbReference type="Proteomes" id="UP000518288">
    <property type="component" value="Unassembled WGS sequence"/>
</dbReference>
<keyword evidence="1" id="KW-1133">Transmembrane helix</keyword>
<feature type="transmembrane region" description="Helical" evidence="1">
    <location>
        <begin position="33"/>
        <end position="53"/>
    </location>
</feature>
<proteinExistence type="predicted"/>
<gene>
    <name evidence="2" type="ORF">BDD16_002899</name>
</gene>
<evidence type="ECO:0000313" key="3">
    <source>
        <dbReference type="Proteomes" id="UP000518288"/>
    </source>
</evidence>
<name>A0A7Y9U6D5_9BURK</name>
<evidence type="ECO:0000313" key="2">
    <source>
        <dbReference type="EMBL" id="NYG33913.1"/>
    </source>
</evidence>
<dbReference type="EMBL" id="JACCFH010000001">
    <property type="protein sequence ID" value="NYG33913.1"/>
    <property type="molecule type" value="Genomic_DNA"/>
</dbReference>